<dbReference type="Pfam" id="PF09157">
    <property type="entry name" value="TruB-C_2"/>
    <property type="match status" value="1"/>
</dbReference>
<dbReference type="InterPro" id="IPR002501">
    <property type="entry name" value="PsdUridine_synth_N"/>
</dbReference>
<feature type="domain" description="tRNA pseudouridine synthase II TruB subfamily 1 C-terminal" evidence="7">
    <location>
        <begin position="253"/>
        <end position="310"/>
    </location>
</feature>
<proteinExistence type="inferred from homology"/>
<dbReference type="HAMAP" id="MF_01080">
    <property type="entry name" value="TruB_bact"/>
    <property type="match status" value="1"/>
</dbReference>
<organism evidence="9 10">
    <name type="scientific">Alcanivorax xiamenensis</name>
    <dbReference type="NCBI Taxonomy" id="1177156"/>
    <lineage>
        <taxon>Bacteria</taxon>
        <taxon>Pseudomonadati</taxon>
        <taxon>Pseudomonadota</taxon>
        <taxon>Gammaproteobacteria</taxon>
        <taxon>Oceanospirillales</taxon>
        <taxon>Alcanivoracaceae</taxon>
        <taxon>Alcanivorax</taxon>
    </lineage>
</organism>
<gene>
    <name evidence="5" type="primary">truB</name>
    <name evidence="9" type="ORF">A6D6_01477</name>
</gene>
<comment type="caution">
    <text evidence="9">The sequence shown here is derived from an EMBL/GenBank/DDBJ whole genome shotgun (WGS) entry which is preliminary data.</text>
</comment>
<feature type="domain" description="Pseudouridine synthase II N-terminal" evidence="6">
    <location>
        <begin position="40"/>
        <end position="187"/>
    </location>
</feature>
<feature type="active site" description="Nucleophile" evidence="5">
    <location>
        <position position="55"/>
    </location>
</feature>
<keyword evidence="10" id="KW-1185">Reference proteome</keyword>
<evidence type="ECO:0000259" key="6">
    <source>
        <dbReference type="Pfam" id="PF01509"/>
    </source>
</evidence>
<dbReference type="InterPro" id="IPR014780">
    <property type="entry name" value="tRNA_psdUridine_synth_TruB"/>
</dbReference>
<dbReference type="InterPro" id="IPR015947">
    <property type="entry name" value="PUA-like_sf"/>
</dbReference>
<dbReference type="SUPFAM" id="SSF55120">
    <property type="entry name" value="Pseudouridine synthase"/>
    <property type="match status" value="1"/>
</dbReference>
<dbReference type="NCBIfam" id="TIGR00431">
    <property type="entry name" value="TruB"/>
    <property type="match status" value="1"/>
</dbReference>
<dbReference type="InterPro" id="IPR015240">
    <property type="entry name" value="tRNA_sdUridine_synth_fam1_C"/>
</dbReference>
<comment type="function">
    <text evidence="5">Responsible for synthesis of pseudouridine from uracil-55 in the psi GC loop of transfer RNAs.</text>
</comment>
<evidence type="ECO:0000256" key="2">
    <source>
        <dbReference type="ARBA" id="ARBA00005642"/>
    </source>
</evidence>
<dbReference type="InterPro" id="IPR036974">
    <property type="entry name" value="PUA_sf"/>
</dbReference>
<dbReference type="CDD" id="cd02573">
    <property type="entry name" value="PseudoU_synth_EcTruB"/>
    <property type="match status" value="1"/>
</dbReference>
<evidence type="ECO:0000256" key="1">
    <source>
        <dbReference type="ARBA" id="ARBA00000385"/>
    </source>
</evidence>
<accession>A0ABQ6Y9N0</accession>
<dbReference type="Gene3D" id="2.30.130.10">
    <property type="entry name" value="PUA domain"/>
    <property type="match status" value="1"/>
</dbReference>
<dbReference type="Gene3D" id="3.30.2350.10">
    <property type="entry name" value="Pseudouridine synthase"/>
    <property type="match status" value="1"/>
</dbReference>
<evidence type="ECO:0000256" key="5">
    <source>
        <dbReference type="HAMAP-Rule" id="MF_01080"/>
    </source>
</evidence>
<dbReference type="InterPro" id="IPR032819">
    <property type="entry name" value="TruB_C"/>
</dbReference>
<dbReference type="PANTHER" id="PTHR13767">
    <property type="entry name" value="TRNA-PSEUDOURIDINE SYNTHASE"/>
    <property type="match status" value="1"/>
</dbReference>
<evidence type="ECO:0000259" key="8">
    <source>
        <dbReference type="Pfam" id="PF16198"/>
    </source>
</evidence>
<dbReference type="Proteomes" id="UP000771797">
    <property type="component" value="Unassembled WGS sequence"/>
</dbReference>
<dbReference type="PANTHER" id="PTHR13767:SF2">
    <property type="entry name" value="PSEUDOURIDYLATE SYNTHASE TRUB1"/>
    <property type="match status" value="1"/>
</dbReference>
<keyword evidence="4 5" id="KW-0413">Isomerase</keyword>
<evidence type="ECO:0000256" key="3">
    <source>
        <dbReference type="ARBA" id="ARBA00022694"/>
    </source>
</evidence>
<dbReference type="CDD" id="cd21152">
    <property type="entry name" value="PUA_TruB_bacterial"/>
    <property type="match status" value="1"/>
</dbReference>
<evidence type="ECO:0000313" key="10">
    <source>
        <dbReference type="Proteomes" id="UP000771797"/>
    </source>
</evidence>
<comment type="similarity">
    <text evidence="2 5">Belongs to the pseudouridine synthase TruB family. Type 1 subfamily.</text>
</comment>
<evidence type="ECO:0000259" key="7">
    <source>
        <dbReference type="Pfam" id="PF09157"/>
    </source>
</evidence>
<protein>
    <recommendedName>
        <fullName evidence="5">tRNA pseudouridine synthase B</fullName>
        <ecNumber evidence="5">5.4.99.25</ecNumber>
    </recommendedName>
    <alternativeName>
        <fullName evidence="5">tRNA pseudouridine(55) synthase</fullName>
        <shortName evidence="5">Psi55 synthase</shortName>
    </alternativeName>
    <alternativeName>
        <fullName evidence="5">tRNA pseudouridylate synthase</fullName>
    </alternativeName>
    <alternativeName>
        <fullName evidence="5">tRNA-uridine isomerase</fullName>
    </alternativeName>
</protein>
<comment type="catalytic activity">
    <reaction evidence="1 5">
        <text>uridine(55) in tRNA = pseudouridine(55) in tRNA</text>
        <dbReference type="Rhea" id="RHEA:42532"/>
        <dbReference type="Rhea" id="RHEA-COMP:10101"/>
        <dbReference type="Rhea" id="RHEA-COMP:10102"/>
        <dbReference type="ChEBI" id="CHEBI:65314"/>
        <dbReference type="ChEBI" id="CHEBI:65315"/>
        <dbReference type="EC" id="5.4.99.25"/>
    </reaction>
</comment>
<keyword evidence="3 5" id="KW-0819">tRNA processing</keyword>
<sequence>MISEHKTVGKRRRGGRPLNGILLLDKTDGVTSNGALQMAKRMFAAAKAGHTGSLDPLATGMLPVCFGEATKFSQFLLDADKRYRVTARLGVTTETGDADGEVLETRPVSVTEAQVLTALDRFLGEIEQVPSMYSAIKHNGTPLYKLAREGITVEREPRKVTIHEIRGARLEGEDLTFEVACSKGTYVRSLVEDLGAALGCGAHVIALRRLSAGPYPEERMITLEQLGLLKEQGGFEAIDDLLLPLSTSVADWPRVNLGDNAAYYLRQGQPVMASDRPAEGWVSLYQASTEQFLGVGEVLEDGRIAPRRLVSE</sequence>
<dbReference type="EMBL" id="AQPF01000008">
    <property type="protein sequence ID" value="KAF0806479.1"/>
    <property type="molecule type" value="Genomic_DNA"/>
</dbReference>
<dbReference type="InterPro" id="IPR020103">
    <property type="entry name" value="PsdUridine_synth_cat_dom_sf"/>
</dbReference>
<feature type="domain" description="tRNA pseudouridylate synthase B C-terminal" evidence="8">
    <location>
        <begin position="188"/>
        <end position="249"/>
    </location>
</feature>
<dbReference type="EC" id="5.4.99.25" evidence="5"/>
<dbReference type="SUPFAM" id="SSF88697">
    <property type="entry name" value="PUA domain-like"/>
    <property type="match status" value="1"/>
</dbReference>
<dbReference type="Pfam" id="PF16198">
    <property type="entry name" value="TruB_C_2"/>
    <property type="match status" value="1"/>
</dbReference>
<reference evidence="9 10" key="1">
    <citation type="submission" date="2012-09" db="EMBL/GenBank/DDBJ databases">
        <title>Genome Sequence of alkane-degrading Bacterium Alcanivorax sp. 6-D-6.</title>
        <authorList>
            <person name="Lai Q."/>
            <person name="Shao Z."/>
        </authorList>
    </citation>
    <scope>NUCLEOTIDE SEQUENCE [LARGE SCALE GENOMIC DNA]</scope>
    <source>
        <strain evidence="9 10">6-D-6</strain>
    </source>
</reference>
<evidence type="ECO:0000313" key="9">
    <source>
        <dbReference type="EMBL" id="KAF0806479.1"/>
    </source>
</evidence>
<name>A0ABQ6Y9N0_9GAMM</name>
<evidence type="ECO:0000256" key="4">
    <source>
        <dbReference type="ARBA" id="ARBA00023235"/>
    </source>
</evidence>
<dbReference type="Pfam" id="PF01509">
    <property type="entry name" value="TruB_N"/>
    <property type="match status" value="1"/>
</dbReference>